<dbReference type="InterPro" id="IPR051690">
    <property type="entry name" value="PseI-like"/>
</dbReference>
<gene>
    <name evidence="2" type="ORF">H8707_08685</name>
</gene>
<organism evidence="2 3">
    <name type="scientific">Paratissierella segnis</name>
    <dbReference type="NCBI Taxonomy" id="2763679"/>
    <lineage>
        <taxon>Bacteria</taxon>
        <taxon>Bacillati</taxon>
        <taxon>Bacillota</taxon>
        <taxon>Tissierellia</taxon>
        <taxon>Tissierellales</taxon>
        <taxon>Tissierellaceae</taxon>
        <taxon>Paratissierella</taxon>
    </lineage>
</organism>
<comment type="caution">
    <text evidence="2">The sequence shown here is derived from an EMBL/GenBank/DDBJ whole genome shotgun (WGS) entry which is preliminary data.</text>
</comment>
<dbReference type="InterPro" id="IPR013132">
    <property type="entry name" value="PseI/NeuA/B-like_N"/>
</dbReference>
<dbReference type="CDD" id="cd11615">
    <property type="entry name" value="SAF_NeuB_like"/>
    <property type="match status" value="1"/>
</dbReference>
<dbReference type="RefSeq" id="WP_262429764.1">
    <property type="nucleotide sequence ID" value="NZ_JACRTG010000018.1"/>
</dbReference>
<keyword evidence="3" id="KW-1185">Reference proteome</keyword>
<dbReference type="PROSITE" id="PS50844">
    <property type="entry name" value="AFP_LIKE"/>
    <property type="match status" value="1"/>
</dbReference>
<dbReference type="SUPFAM" id="SSF51569">
    <property type="entry name" value="Aldolase"/>
    <property type="match status" value="1"/>
</dbReference>
<dbReference type="InterPro" id="IPR036732">
    <property type="entry name" value="AFP_Neu5c_C_sf"/>
</dbReference>
<feature type="domain" description="AFP-like" evidence="1">
    <location>
        <begin position="297"/>
        <end position="357"/>
    </location>
</feature>
<dbReference type="Proteomes" id="UP000601171">
    <property type="component" value="Unassembled WGS sequence"/>
</dbReference>
<dbReference type="InterPro" id="IPR013974">
    <property type="entry name" value="SAF"/>
</dbReference>
<evidence type="ECO:0000313" key="2">
    <source>
        <dbReference type="EMBL" id="MBC8588315.1"/>
    </source>
</evidence>
<dbReference type="SUPFAM" id="SSF51269">
    <property type="entry name" value="AFP III-like domain"/>
    <property type="match status" value="1"/>
</dbReference>
<dbReference type="InterPro" id="IPR057736">
    <property type="entry name" value="SAF_PseI/NeuA/NeuB"/>
</dbReference>
<protein>
    <submittedName>
        <fullName evidence="2">N-acetylneuraminate synthase family protein</fullName>
    </submittedName>
</protein>
<dbReference type="Gene3D" id="3.90.1210.10">
    <property type="entry name" value="Antifreeze-like/N-acetylneuraminic acid synthase C-terminal domain"/>
    <property type="match status" value="1"/>
</dbReference>
<dbReference type="GO" id="GO:0016051">
    <property type="term" value="P:carbohydrate biosynthetic process"/>
    <property type="evidence" value="ECO:0007669"/>
    <property type="project" value="InterPro"/>
</dbReference>
<accession>A0A926IKI3</accession>
<dbReference type="GO" id="GO:0047444">
    <property type="term" value="F:N-acylneuraminate-9-phosphate synthase activity"/>
    <property type="evidence" value="ECO:0007669"/>
    <property type="project" value="TreeGrafter"/>
</dbReference>
<dbReference type="PANTHER" id="PTHR42966">
    <property type="entry name" value="N-ACETYLNEURAMINATE SYNTHASE"/>
    <property type="match status" value="1"/>
</dbReference>
<dbReference type="EMBL" id="JACRTG010000018">
    <property type="protein sequence ID" value="MBC8588315.1"/>
    <property type="molecule type" value="Genomic_DNA"/>
</dbReference>
<dbReference type="AlphaFoldDB" id="A0A926IKI3"/>
<sequence>MSVIKIGNRFVGEGKKPYFIADLAANHDGDLKRAFMLIELAKKSGADAAKFQNFKAPKIVSKKGFSNMGNMNSHQSSWDKSVYEVYKDASIPEDWTCKLKQKCDEVGIEYMTSPYDFESVDLVSPYVNAYKIGSGDITWLEIINYIASKNKPVLLATGASDIEDVERAVKTIYHKNKNLVLMQCNTNYTASAENFKYINLNVLKTYKELFPNIILGLSDHTLGHATVLGAIALGAKVIEKHFTDDNGRIGPDHKFSMNPVSWREMVDRSMELYYALGDGNKKIEDNEKETSIIQRRALFLTRDIAKGSIIYKEDLFPVRPIKEDGIPPYKIDEIVGKKVNRDLKKDDYIKWGDLVND</sequence>
<dbReference type="InterPro" id="IPR013785">
    <property type="entry name" value="Aldolase_TIM"/>
</dbReference>
<dbReference type="Gene3D" id="3.20.20.70">
    <property type="entry name" value="Aldolase class I"/>
    <property type="match status" value="1"/>
</dbReference>
<dbReference type="InterPro" id="IPR006190">
    <property type="entry name" value="SAF_AFP_Neu5Ac"/>
</dbReference>
<dbReference type="SMART" id="SM00858">
    <property type="entry name" value="SAF"/>
    <property type="match status" value="1"/>
</dbReference>
<evidence type="ECO:0000313" key="3">
    <source>
        <dbReference type="Proteomes" id="UP000601171"/>
    </source>
</evidence>
<proteinExistence type="predicted"/>
<name>A0A926IKI3_9FIRM</name>
<dbReference type="Pfam" id="PF03102">
    <property type="entry name" value="NeuB"/>
    <property type="match status" value="1"/>
</dbReference>
<reference evidence="2" key="1">
    <citation type="submission" date="2020-08" db="EMBL/GenBank/DDBJ databases">
        <title>Genome public.</title>
        <authorList>
            <person name="Liu C."/>
            <person name="Sun Q."/>
        </authorList>
    </citation>
    <scope>NUCLEOTIDE SEQUENCE</scope>
    <source>
        <strain evidence="2">BX21</strain>
    </source>
</reference>
<dbReference type="Pfam" id="PF08666">
    <property type="entry name" value="SAF"/>
    <property type="match status" value="1"/>
</dbReference>
<dbReference type="PANTHER" id="PTHR42966:SF2">
    <property type="entry name" value="PSEUDAMINIC ACID SYNTHASE"/>
    <property type="match status" value="1"/>
</dbReference>
<evidence type="ECO:0000259" key="1">
    <source>
        <dbReference type="PROSITE" id="PS50844"/>
    </source>
</evidence>